<dbReference type="AlphaFoldDB" id="A0A5B6W769"/>
<proteinExistence type="predicted"/>
<accession>A0A5B6W769</accession>
<keyword evidence="3" id="KW-1185">Reference proteome</keyword>
<dbReference type="Proteomes" id="UP000325315">
    <property type="component" value="Unassembled WGS sequence"/>
</dbReference>
<evidence type="ECO:0000313" key="2">
    <source>
        <dbReference type="EMBL" id="KAA3477104.1"/>
    </source>
</evidence>
<dbReference type="EMBL" id="SMMG02000004">
    <property type="protein sequence ID" value="KAA3477104.1"/>
    <property type="molecule type" value="Genomic_DNA"/>
</dbReference>
<organism evidence="2 3">
    <name type="scientific">Gossypium australe</name>
    <dbReference type="NCBI Taxonomy" id="47621"/>
    <lineage>
        <taxon>Eukaryota</taxon>
        <taxon>Viridiplantae</taxon>
        <taxon>Streptophyta</taxon>
        <taxon>Embryophyta</taxon>
        <taxon>Tracheophyta</taxon>
        <taxon>Spermatophyta</taxon>
        <taxon>Magnoliopsida</taxon>
        <taxon>eudicotyledons</taxon>
        <taxon>Gunneridae</taxon>
        <taxon>Pentapetalae</taxon>
        <taxon>rosids</taxon>
        <taxon>malvids</taxon>
        <taxon>Malvales</taxon>
        <taxon>Malvaceae</taxon>
        <taxon>Malvoideae</taxon>
        <taxon>Gossypium</taxon>
    </lineage>
</organism>
<feature type="region of interest" description="Disordered" evidence="1">
    <location>
        <begin position="1"/>
        <end position="20"/>
    </location>
</feature>
<evidence type="ECO:0000313" key="3">
    <source>
        <dbReference type="Proteomes" id="UP000325315"/>
    </source>
</evidence>
<feature type="region of interest" description="Disordered" evidence="1">
    <location>
        <begin position="40"/>
        <end position="63"/>
    </location>
</feature>
<sequence>MLRNPIPTLNTSEGCYKIGNKGRDTYSNTYNLGWRDHPNFKWGGNQGGGNETQNRPNLPYQPPPLQQRFVGNDHYIYDQQFDRLEWDMQTIKMNI</sequence>
<comment type="caution">
    <text evidence="2">The sequence shown here is derived from an EMBL/GenBank/DDBJ whole genome shotgun (WGS) entry which is preliminary data.</text>
</comment>
<name>A0A5B6W769_9ROSI</name>
<reference evidence="2" key="1">
    <citation type="submission" date="2019-08" db="EMBL/GenBank/DDBJ databases">
        <authorList>
            <person name="Liu F."/>
        </authorList>
    </citation>
    <scope>NUCLEOTIDE SEQUENCE [LARGE SCALE GENOMIC DNA]</scope>
    <source>
        <strain evidence="2">PA1801</strain>
        <tissue evidence="2">Leaf</tissue>
    </source>
</reference>
<evidence type="ECO:0000256" key="1">
    <source>
        <dbReference type="SAM" id="MobiDB-lite"/>
    </source>
</evidence>
<gene>
    <name evidence="2" type="ORF">EPI10_011018</name>
</gene>
<protein>
    <submittedName>
        <fullName evidence="2">Transposon Ty3-G Gag-Pol polyprotein</fullName>
    </submittedName>
</protein>